<evidence type="ECO:0000256" key="8">
    <source>
        <dbReference type="SAM" id="Phobius"/>
    </source>
</evidence>
<feature type="transmembrane region" description="Helical" evidence="8">
    <location>
        <begin position="582"/>
        <end position="601"/>
    </location>
</feature>
<feature type="transmembrane region" description="Helical" evidence="8">
    <location>
        <begin position="312"/>
        <end position="333"/>
    </location>
</feature>
<evidence type="ECO:0000256" key="1">
    <source>
        <dbReference type="ARBA" id="ARBA00004477"/>
    </source>
</evidence>
<gene>
    <name evidence="11" type="ORF">BESB_055810</name>
</gene>
<keyword evidence="3 8" id="KW-0812">Transmembrane</keyword>
<protein>
    <submittedName>
        <fullName evidence="11">Putative rhoptry protein</fullName>
    </submittedName>
</protein>
<reference evidence="11 12" key="1">
    <citation type="submission" date="2017-09" db="EMBL/GenBank/DDBJ databases">
        <title>Genome sequencing of Besnoitia besnoiti strain Bb-Ger1.</title>
        <authorList>
            <person name="Schares G."/>
            <person name="Venepally P."/>
            <person name="Lorenzi H.A."/>
        </authorList>
    </citation>
    <scope>NUCLEOTIDE SEQUENCE [LARGE SCALE GENOMIC DNA]</scope>
    <source>
        <strain evidence="11 12">Bb-Ger1</strain>
    </source>
</reference>
<keyword evidence="6 8" id="KW-0472">Membrane</keyword>
<evidence type="ECO:0000256" key="6">
    <source>
        <dbReference type="ARBA" id="ARBA00023136"/>
    </source>
</evidence>
<comment type="caution">
    <text evidence="11">The sequence shown here is derived from an EMBL/GenBank/DDBJ whole genome shotgun (WGS) entry which is preliminary data.</text>
</comment>
<dbReference type="InterPro" id="IPR009613">
    <property type="entry name" value="LMF"/>
</dbReference>
<comment type="similarity">
    <text evidence="2">Belongs to the lipase maturation factor family.</text>
</comment>
<keyword evidence="4" id="KW-0256">Endoplasmic reticulum</keyword>
<feature type="transmembrane region" description="Helical" evidence="8">
    <location>
        <begin position="525"/>
        <end position="546"/>
    </location>
</feature>
<dbReference type="Pfam" id="PF25179">
    <property type="entry name" value="LMF1_C"/>
    <property type="match status" value="1"/>
</dbReference>
<dbReference type="InterPro" id="IPR057434">
    <property type="entry name" value="LMF1/2_N"/>
</dbReference>
<dbReference type="PRINTS" id="PR00345">
    <property type="entry name" value="STATHMIN"/>
</dbReference>
<feature type="domain" description="Lipase maturation factor 1/2 C-terminal" evidence="10">
    <location>
        <begin position="617"/>
        <end position="752"/>
    </location>
</feature>
<dbReference type="InterPro" id="IPR057433">
    <property type="entry name" value="LMF1/2_C"/>
</dbReference>
<evidence type="ECO:0000313" key="12">
    <source>
        <dbReference type="Proteomes" id="UP000224006"/>
    </source>
</evidence>
<dbReference type="Proteomes" id="UP000224006">
    <property type="component" value="Chromosome IV"/>
</dbReference>
<keyword evidence="12" id="KW-1185">Reference proteome</keyword>
<dbReference type="PANTHER" id="PTHR14463">
    <property type="entry name" value="LIPASE MATURATION FACTOR"/>
    <property type="match status" value="1"/>
</dbReference>
<dbReference type="InterPro" id="IPR000956">
    <property type="entry name" value="Stathmin_fam"/>
</dbReference>
<dbReference type="PANTHER" id="PTHR14463:SF10">
    <property type="entry name" value="LIPASE MATURATION FACTOR 1"/>
    <property type="match status" value="1"/>
</dbReference>
<evidence type="ECO:0000256" key="2">
    <source>
        <dbReference type="ARBA" id="ARBA00005512"/>
    </source>
</evidence>
<organism evidence="11 12">
    <name type="scientific">Besnoitia besnoiti</name>
    <name type="common">Apicomplexan protozoan</name>
    <dbReference type="NCBI Taxonomy" id="94643"/>
    <lineage>
        <taxon>Eukaryota</taxon>
        <taxon>Sar</taxon>
        <taxon>Alveolata</taxon>
        <taxon>Apicomplexa</taxon>
        <taxon>Conoidasida</taxon>
        <taxon>Coccidia</taxon>
        <taxon>Eucoccidiorida</taxon>
        <taxon>Eimeriorina</taxon>
        <taxon>Sarcocystidae</taxon>
        <taxon>Besnoitia</taxon>
    </lineage>
</organism>
<evidence type="ECO:0000256" key="3">
    <source>
        <dbReference type="ARBA" id="ARBA00022692"/>
    </source>
</evidence>
<feature type="transmembrane region" description="Helical" evidence="8">
    <location>
        <begin position="285"/>
        <end position="305"/>
    </location>
</feature>
<dbReference type="GO" id="GO:0051604">
    <property type="term" value="P:protein maturation"/>
    <property type="evidence" value="ECO:0007669"/>
    <property type="project" value="InterPro"/>
</dbReference>
<dbReference type="RefSeq" id="XP_029219939.1">
    <property type="nucleotide sequence ID" value="XM_029364016.1"/>
</dbReference>
<feature type="compositionally biased region" description="Basic and acidic residues" evidence="7">
    <location>
        <begin position="785"/>
        <end position="1045"/>
    </location>
</feature>
<dbReference type="GeneID" id="40310510"/>
<sequence>MRMAGQGEAWRRPAIFGQWFPCIFRKGASDGEQPLSWRQSVTHFLKRADVTWSCRETRRVLDSESLEKMKSTYWLARIVFLRALAFVYSIAFLVAFNQTQGLIGSDGILPAQSYVASAREALAEESFWERLKAFPSLFLVLPANDFWIHCLPFVGLLVSVWTLVVGASSGFLMLLLWTLYQSVNSVGQVWFSFGWESQLLELGFLAIWLCPFWSFSRLPPSWPTPKVCIWGNRWLLFRLMLGAGLIKLRGDAAWRDLTALDYHYETQPLPSPFSWLMHHQSHGAHAFQVVVNHIVECVLCFLLILPFRQCRLFGGVVQILFQAAIIFSGNFAFLNHLTVVPAIMAFDDNFLACLFPSKTLERLPPLLQGCSGSWSLPKTQAWPLDALGDSNANQAWSTGAPHETAGLLEEKGGRPDWSMDIDVPPSEEPPRTCCCWYSPKIKRAFRSFARAAFPPRARLQLSEDIRQAWAKMLVEVVAACGLFTFMAFATQVGVPPLWSVLCSVFLSLLLAVSSAAYTKTLTSQVFVELVLISATLWSAISLFQHGPLAPCLWLAISLFTTLIVFSYEVLHNAALVYKVHVELLLLLLLISFSVPVVANLLSPNQIMNASLSNPFNIVNTYGAFGSVTKERWELIVQGTADAQPGNSSVWVDYEFKCKPGDVNRRPCLISPYHYRLDWLMWFVPMDDAQTAPIRHPWFPLFLNKLLQNSPSVTSLMAVNPFRGKGPPTAIRVLKRLYRFSNEPMFSSGPWWEVVPGSTEVFVSPSEVPDAERHLEKVLLTRMERRQEEEAERVRKEEAERREEERKAQEKAEEEEARREEERKKEEARKEEERKKEEARMEEERKKEEARMEEERRKEEELRAEEEKREREELEKRAREEEEARKKQEEEEKKRLEEEQKQEKQMEMELQKREAEERKKQEEERKKEEAAAKARAEAEEARRKKEEEEERKRQEQEAEMLQKAEEEEKKRKEALQKAEEEAAKRREEEAKKRDEEAAKQAEAREALRLAEEKKRQEELEKRHAEAAKRAEERKKIQSIAEREANPKLDSSFNGGVPLRAAAFFTKSKAAKMPQLYGAARRN</sequence>
<name>A0A2A9MKH1_BESBE</name>
<comment type="subcellular location">
    <subcellularLocation>
        <location evidence="1">Endoplasmic reticulum membrane</location>
        <topology evidence="1">Multi-pass membrane protein</topology>
    </subcellularLocation>
</comment>
<feature type="transmembrane region" description="Helical" evidence="8">
    <location>
        <begin position="146"/>
        <end position="179"/>
    </location>
</feature>
<feature type="transmembrane region" description="Helical" evidence="8">
    <location>
        <begin position="496"/>
        <end position="518"/>
    </location>
</feature>
<dbReference type="GO" id="GO:0005789">
    <property type="term" value="C:endoplasmic reticulum membrane"/>
    <property type="evidence" value="ECO:0007669"/>
    <property type="project" value="UniProtKB-SubCell"/>
</dbReference>
<accession>A0A2A9MKH1</accession>
<evidence type="ECO:0000313" key="11">
    <source>
        <dbReference type="EMBL" id="PFH35930.1"/>
    </source>
</evidence>
<feature type="transmembrane region" description="Helical" evidence="8">
    <location>
        <begin position="552"/>
        <end position="570"/>
    </location>
</feature>
<feature type="transmembrane region" description="Helical" evidence="8">
    <location>
        <begin position="199"/>
        <end position="216"/>
    </location>
</feature>
<keyword evidence="5 8" id="KW-1133">Transmembrane helix</keyword>
<dbReference type="STRING" id="94643.A0A2A9MKH1"/>
<dbReference type="KEGG" id="bbes:BESB_055810"/>
<proteinExistence type="inferred from homology"/>
<feature type="transmembrane region" description="Helical" evidence="8">
    <location>
        <begin position="74"/>
        <end position="96"/>
    </location>
</feature>
<dbReference type="GO" id="GO:0031110">
    <property type="term" value="P:regulation of microtubule polymerization or depolymerization"/>
    <property type="evidence" value="ECO:0007669"/>
    <property type="project" value="InterPro"/>
</dbReference>
<dbReference type="OrthoDB" id="434126at2759"/>
<evidence type="ECO:0000256" key="7">
    <source>
        <dbReference type="SAM" id="MobiDB-lite"/>
    </source>
</evidence>
<dbReference type="AlphaFoldDB" id="A0A2A9MKH1"/>
<evidence type="ECO:0000256" key="4">
    <source>
        <dbReference type="ARBA" id="ARBA00022824"/>
    </source>
</evidence>
<feature type="region of interest" description="Disordered" evidence="7">
    <location>
        <begin position="785"/>
        <end position="1053"/>
    </location>
</feature>
<dbReference type="EMBL" id="NWUJ01000004">
    <property type="protein sequence ID" value="PFH35930.1"/>
    <property type="molecule type" value="Genomic_DNA"/>
</dbReference>
<evidence type="ECO:0000259" key="9">
    <source>
        <dbReference type="Pfam" id="PF06762"/>
    </source>
</evidence>
<evidence type="ECO:0000259" key="10">
    <source>
        <dbReference type="Pfam" id="PF25179"/>
    </source>
</evidence>
<dbReference type="VEuPathDB" id="ToxoDB:BESB_055810"/>
<evidence type="ECO:0000256" key="5">
    <source>
        <dbReference type="ARBA" id="ARBA00022989"/>
    </source>
</evidence>
<dbReference type="Pfam" id="PF06762">
    <property type="entry name" value="LMF1"/>
    <property type="match status" value="1"/>
</dbReference>
<feature type="domain" description="Lipase maturation factor 1/2 N-terminal" evidence="9">
    <location>
        <begin position="192"/>
        <end position="352"/>
    </location>
</feature>